<dbReference type="GeneID" id="100892743"/>
<dbReference type="RefSeq" id="XP_003728405.1">
    <property type="nucleotide sequence ID" value="XM_003728357.3"/>
</dbReference>
<sequence>MPKRPNPFSGEFCPFQLKTFVTQRVVNMGVNKEANMKVVYDRTLQLLRDGQKTMAAQDHQGQEVQMAEDFLVQNNNELKTDTASPSPPSCHNDQFRFSSSGQLVYSNSPLKKANQQDCSKVMCAVCRNPGMPVHYVCAYCEKNLCYGCRQICVNCESGFCTSCSTINYDERCDRVFCMNCSS</sequence>
<keyword evidence="2" id="KW-1185">Reference proteome</keyword>
<dbReference type="OrthoDB" id="60860at2759"/>
<evidence type="ECO:0000313" key="2">
    <source>
        <dbReference type="Proteomes" id="UP000007110"/>
    </source>
</evidence>
<dbReference type="PANTHER" id="PTHR14365">
    <property type="entry name" value="APOPTOSIS REGULATORY PROTEIN SIVA"/>
    <property type="match status" value="1"/>
</dbReference>
<evidence type="ECO:0000313" key="1">
    <source>
        <dbReference type="EnsemblMetazoa" id="XP_003728405"/>
    </source>
</evidence>
<organism evidence="1 2">
    <name type="scientific">Strongylocentrotus purpuratus</name>
    <name type="common">Purple sea urchin</name>
    <dbReference type="NCBI Taxonomy" id="7668"/>
    <lineage>
        <taxon>Eukaryota</taxon>
        <taxon>Metazoa</taxon>
        <taxon>Echinodermata</taxon>
        <taxon>Eleutherozoa</taxon>
        <taxon>Echinozoa</taxon>
        <taxon>Echinoidea</taxon>
        <taxon>Euechinoidea</taxon>
        <taxon>Echinacea</taxon>
        <taxon>Camarodonta</taxon>
        <taxon>Echinidea</taxon>
        <taxon>Strongylocentrotidae</taxon>
        <taxon>Strongylocentrotus</taxon>
    </lineage>
</organism>
<dbReference type="GO" id="GO:0005175">
    <property type="term" value="F:CD27 receptor binding"/>
    <property type="evidence" value="ECO:0000318"/>
    <property type="project" value="GO_Central"/>
</dbReference>
<dbReference type="EnsemblMetazoa" id="XM_003728357">
    <property type="protein sequence ID" value="XP_003728405"/>
    <property type="gene ID" value="LOC100892743"/>
</dbReference>
<dbReference type="Pfam" id="PF05458">
    <property type="entry name" value="Siva"/>
    <property type="match status" value="1"/>
</dbReference>
<dbReference type="PANTHER" id="PTHR14365:SF1">
    <property type="entry name" value="APOPTOSIS REGULATORY PROTEIN SIVA"/>
    <property type="match status" value="1"/>
</dbReference>
<evidence type="ECO:0008006" key="3">
    <source>
        <dbReference type="Google" id="ProtNLM"/>
    </source>
</evidence>
<dbReference type="CTD" id="10572"/>
<dbReference type="PROSITE" id="PS00197">
    <property type="entry name" value="2FE2S_FER_1"/>
    <property type="match status" value="1"/>
</dbReference>
<accession>A0A7M7GH09</accession>
<name>A0A7M7GH09_STRPU</name>
<dbReference type="GO" id="GO:0051537">
    <property type="term" value="F:2 iron, 2 sulfur cluster binding"/>
    <property type="evidence" value="ECO:0007669"/>
    <property type="project" value="InterPro"/>
</dbReference>
<dbReference type="Proteomes" id="UP000007110">
    <property type="component" value="Unassembled WGS sequence"/>
</dbReference>
<dbReference type="InParanoid" id="A0A7M7GH09"/>
<reference evidence="2" key="1">
    <citation type="submission" date="2015-02" db="EMBL/GenBank/DDBJ databases">
        <title>Genome sequencing for Strongylocentrotus purpuratus.</title>
        <authorList>
            <person name="Murali S."/>
            <person name="Liu Y."/>
            <person name="Vee V."/>
            <person name="English A."/>
            <person name="Wang M."/>
            <person name="Skinner E."/>
            <person name="Han Y."/>
            <person name="Muzny D.M."/>
            <person name="Worley K.C."/>
            <person name="Gibbs R.A."/>
        </authorList>
    </citation>
    <scope>NUCLEOTIDE SEQUENCE</scope>
</reference>
<dbReference type="OMA" id="CSVLRYT"/>
<dbReference type="GO" id="GO:0097191">
    <property type="term" value="P:extrinsic apoptotic signaling pathway"/>
    <property type="evidence" value="ECO:0000318"/>
    <property type="project" value="GO_Central"/>
</dbReference>
<protein>
    <recommendedName>
        <fullName evidence="3">Apoptosis regulatory protein Siva</fullName>
    </recommendedName>
</protein>
<reference evidence="1" key="2">
    <citation type="submission" date="2021-01" db="UniProtKB">
        <authorList>
            <consortium name="EnsemblMetazoa"/>
        </authorList>
    </citation>
    <scope>IDENTIFICATION</scope>
</reference>
<proteinExistence type="predicted"/>
<dbReference type="AlphaFoldDB" id="A0A7M7GH09"/>
<dbReference type="InterPro" id="IPR006058">
    <property type="entry name" value="2Fe2S_fd_BS"/>
</dbReference>
<dbReference type="KEGG" id="spu:100892743"/>
<dbReference type="InterPro" id="IPR022773">
    <property type="entry name" value="Siva"/>
</dbReference>